<dbReference type="InParanoid" id="A0A2H3DMW7"/>
<evidence type="ECO:0000313" key="2">
    <source>
        <dbReference type="EMBL" id="PBK89593.1"/>
    </source>
</evidence>
<reference evidence="3" key="1">
    <citation type="journal article" date="2017" name="Nat. Ecol. Evol.">
        <title>Genome expansion and lineage-specific genetic innovations in the forest pathogenic fungi Armillaria.</title>
        <authorList>
            <person name="Sipos G."/>
            <person name="Prasanna A.N."/>
            <person name="Walter M.C."/>
            <person name="O'Connor E."/>
            <person name="Balint B."/>
            <person name="Krizsan K."/>
            <person name="Kiss B."/>
            <person name="Hess J."/>
            <person name="Varga T."/>
            <person name="Slot J."/>
            <person name="Riley R."/>
            <person name="Boka B."/>
            <person name="Rigling D."/>
            <person name="Barry K."/>
            <person name="Lee J."/>
            <person name="Mihaltcheva S."/>
            <person name="LaButti K."/>
            <person name="Lipzen A."/>
            <person name="Waldron R."/>
            <person name="Moloney N.M."/>
            <person name="Sperisen C."/>
            <person name="Kredics L."/>
            <person name="Vagvoelgyi C."/>
            <person name="Patrignani A."/>
            <person name="Fitzpatrick D."/>
            <person name="Nagy I."/>
            <person name="Doyle S."/>
            <person name="Anderson J.B."/>
            <person name="Grigoriev I.V."/>
            <person name="Gueldener U."/>
            <person name="Muensterkoetter M."/>
            <person name="Nagy L.G."/>
        </authorList>
    </citation>
    <scope>NUCLEOTIDE SEQUENCE [LARGE SCALE GENOMIC DNA]</scope>
    <source>
        <strain evidence="3">Ar21-2</strain>
    </source>
</reference>
<keyword evidence="3" id="KW-1185">Reference proteome</keyword>
<dbReference type="AlphaFoldDB" id="A0A2H3DMW7"/>
<dbReference type="STRING" id="47427.A0A2H3DMW7"/>
<dbReference type="Proteomes" id="UP000217790">
    <property type="component" value="Unassembled WGS sequence"/>
</dbReference>
<dbReference type="OrthoDB" id="2995874at2759"/>
<name>A0A2H3DMW7_ARMGA</name>
<protein>
    <submittedName>
        <fullName evidence="2">Uncharacterized protein</fullName>
    </submittedName>
</protein>
<gene>
    <name evidence="2" type="ORF">ARMGADRAFT_326458</name>
</gene>
<organism evidence="2 3">
    <name type="scientific">Armillaria gallica</name>
    <name type="common">Bulbous honey fungus</name>
    <name type="synonym">Armillaria bulbosa</name>
    <dbReference type="NCBI Taxonomy" id="47427"/>
    <lineage>
        <taxon>Eukaryota</taxon>
        <taxon>Fungi</taxon>
        <taxon>Dikarya</taxon>
        <taxon>Basidiomycota</taxon>
        <taxon>Agaricomycotina</taxon>
        <taxon>Agaricomycetes</taxon>
        <taxon>Agaricomycetidae</taxon>
        <taxon>Agaricales</taxon>
        <taxon>Marasmiineae</taxon>
        <taxon>Physalacriaceae</taxon>
        <taxon>Armillaria</taxon>
    </lineage>
</organism>
<feature type="region of interest" description="Disordered" evidence="1">
    <location>
        <begin position="220"/>
        <end position="239"/>
    </location>
</feature>
<evidence type="ECO:0000256" key="1">
    <source>
        <dbReference type="SAM" id="MobiDB-lite"/>
    </source>
</evidence>
<feature type="compositionally biased region" description="Pro residues" evidence="1">
    <location>
        <begin position="227"/>
        <end position="237"/>
    </location>
</feature>
<evidence type="ECO:0000313" key="3">
    <source>
        <dbReference type="Proteomes" id="UP000217790"/>
    </source>
</evidence>
<proteinExistence type="predicted"/>
<accession>A0A2H3DMW7</accession>
<dbReference type="EMBL" id="KZ293668">
    <property type="protein sequence ID" value="PBK89593.1"/>
    <property type="molecule type" value="Genomic_DNA"/>
</dbReference>
<sequence>MSACNQPVSARSTIGLLFAPKATIGLGITSTSNSSSQEEARIAIVAPPSMSCSRANFCLDSPSPIYHSSVLPSDSTRLSQTPKSEPYKSIDFVRSNSKTTILDEVAILASKCRGASDTNVFSTTSRVKLPFSVSASGSIFKRYSGLGLGAPPTRRRDSACGDSGASPCWDDDNAILGLGHPPSGSLRAIPPLVSSPTTSLKPLGIGMLASSLSVSSDLCHLASQPPSKLPPRRPQPQPRLHTRTRLISSKMPHLTVSKFTKRLLYTIPESPTSSLFQGHQRSVGKESMRVVRAWSGHLGVRCFQKEEAVDQNARLQKDE</sequence>